<keyword evidence="2" id="KW-1185">Reference proteome</keyword>
<proteinExistence type="predicted"/>
<reference evidence="1 2" key="1">
    <citation type="journal article" date="2014" name="PLoS Genet.">
        <title>Phylogenetically driven sequencing of extremely halophilic archaea reveals strategies for static and dynamic osmo-response.</title>
        <authorList>
            <person name="Becker E.A."/>
            <person name="Seitzer P.M."/>
            <person name="Tritt A."/>
            <person name="Larsen D."/>
            <person name="Krusor M."/>
            <person name="Yao A.I."/>
            <person name="Wu D."/>
            <person name="Madern D."/>
            <person name="Eisen J.A."/>
            <person name="Darling A.E."/>
            <person name="Facciotti M.T."/>
        </authorList>
    </citation>
    <scope>NUCLEOTIDE SEQUENCE [LARGE SCALE GENOMIC DNA]</scope>
    <source>
        <strain evidence="1 2">GA33</strain>
    </source>
</reference>
<dbReference type="PATRIC" id="fig|1114856.3.peg.2939"/>
<comment type="caution">
    <text evidence="1">The sequence shown here is derived from an EMBL/GenBank/DDBJ whole genome shotgun (WGS) entry which is preliminary data.</text>
</comment>
<organism evidence="1 2">
    <name type="scientific">Natronorubrum tibetense GA33</name>
    <dbReference type="NCBI Taxonomy" id="1114856"/>
    <lineage>
        <taxon>Archaea</taxon>
        <taxon>Methanobacteriati</taxon>
        <taxon>Methanobacteriota</taxon>
        <taxon>Stenosarchaea group</taxon>
        <taxon>Halobacteria</taxon>
        <taxon>Halobacteriales</taxon>
        <taxon>Natrialbaceae</taxon>
        <taxon>Natronorubrum</taxon>
    </lineage>
</organism>
<sequence>MKVLLGLGASGHSYSDTAINEFAPESDNTTSESIPDLTIQLGDELVIAIEAKDGGFDHTQLQNHARWLNAERFQTITWSDIADRINSIQESRSESDREPNSIGGTSLPSNSIELLLNEYKNILHDQLIPQSRVIASSEYTNGKNYVKARRDVGSNKFTGRVADEPKQSLPVPVAIYFRASGDDTNGQRLFFSREEWISLLKSISNPEYHRGLAQGDISSIVADYDQSTDADISIAHIEDSDGNEKTLFYGTGKGNRTNDLLFMNRSTAAGSNLQQPPMYGPDEFDKLFAGNDQMKQLFTNPKAVFNELEEDL</sequence>
<accession>L9VRZ2</accession>
<gene>
    <name evidence="1" type="ORF">C496_14151</name>
</gene>
<protein>
    <submittedName>
        <fullName evidence="1">Uncharacterized protein</fullName>
    </submittedName>
</protein>
<dbReference type="OrthoDB" id="377786at2157"/>
<evidence type="ECO:0000313" key="1">
    <source>
        <dbReference type="EMBL" id="ELY39826.1"/>
    </source>
</evidence>
<evidence type="ECO:0000313" key="2">
    <source>
        <dbReference type="Proteomes" id="UP000011599"/>
    </source>
</evidence>
<dbReference type="EMBL" id="AOHW01000036">
    <property type="protein sequence ID" value="ELY39826.1"/>
    <property type="molecule type" value="Genomic_DNA"/>
</dbReference>
<dbReference type="Proteomes" id="UP000011599">
    <property type="component" value="Unassembled WGS sequence"/>
</dbReference>
<name>L9VRZ2_9EURY</name>
<dbReference type="AlphaFoldDB" id="L9VRZ2"/>